<accession>A0A0Q3H2I4</accession>
<evidence type="ECO:0000313" key="3">
    <source>
        <dbReference type="EnsemblPlants" id="KQK16813"/>
    </source>
</evidence>
<dbReference type="AlphaFoldDB" id="A0A0Q3H2I4"/>
<reference evidence="2 3" key="1">
    <citation type="journal article" date="2010" name="Nature">
        <title>Genome sequencing and analysis of the model grass Brachypodium distachyon.</title>
        <authorList>
            <consortium name="International Brachypodium Initiative"/>
        </authorList>
    </citation>
    <scope>NUCLEOTIDE SEQUENCE [LARGE SCALE GENOMIC DNA]</scope>
    <source>
        <strain evidence="2 3">Bd21</strain>
    </source>
</reference>
<dbReference type="EnsemblPlants" id="KQK16813">
    <property type="protein sequence ID" value="KQK16813"/>
    <property type="gene ID" value="BRADI_1g30799v3"/>
</dbReference>
<feature type="region of interest" description="Disordered" evidence="1">
    <location>
        <begin position="34"/>
        <end position="54"/>
    </location>
</feature>
<gene>
    <name evidence="2" type="ORF">BRADI_1g30799v3</name>
</gene>
<protein>
    <recommendedName>
        <fullName evidence="5">DUF4283 domain-containing protein</fullName>
    </recommendedName>
</protein>
<dbReference type="Gramene" id="KQK16813">
    <property type="protein sequence ID" value="KQK16813"/>
    <property type="gene ID" value="BRADI_1g30799v3"/>
</dbReference>
<proteinExistence type="predicted"/>
<dbReference type="PANTHER" id="PTHR33087">
    <property type="entry name" value="OS07G0539200 PROTEIN"/>
    <property type="match status" value="1"/>
</dbReference>
<keyword evidence="4" id="KW-1185">Reference proteome</keyword>
<reference evidence="2" key="2">
    <citation type="submission" date="2017-06" db="EMBL/GenBank/DDBJ databases">
        <title>WGS assembly of Brachypodium distachyon.</title>
        <authorList>
            <consortium name="The International Brachypodium Initiative"/>
            <person name="Lucas S."/>
            <person name="Harmon-Smith M."/>
            <person name="Lail K."/>
            <person name="Tice H."/>
            <person name="Grimwood J."/>
            <person name="Bruce D."/>
            <person name="Barry K."/>
            <person name="Shu S."/>
            <person name="Lindquist E."/>
            <person name="Wang M."/>
            <person name="Pitluck S."/>
            <person name="Vogel J.P."/>
            <person name="Garvin D.F."/>
            <person name="Mockler T.C."/>
            <person name="Schmutz J."/>
            <person name="Rokhsar D."/>
            <person name="Bevan M.W."/>
        </authorList>
    </citation>
    <scope>NUCLEOTIDE SEQUENCE</scope>
    <source>
        <strain evidence="2">Bd21</strain>
    </source>
</reference>
<dbReference type="InterPro" id="IPR053253">
    <property type="entry name" value="Sex_diff_modulator"/>
</dbReference>
<name>A0A0Q3H2I4_BRADI</name>
<feature type="region of interest" description="Disordered" evidence="1">
    <location>
        <begin position="376"/>
        <end position="406"/>
    </location>
</feature>
<evidence type="ECO:0000256" key="1">
    <source>
        <dbReference type="SAM" id="MobiDB-lite"/>
    </source>
</evidence>
<organism evidence="2">
    <name type="scientific">Brachypodium distachyon</name>
    <name type="common">Purple false brome</name>
    <name type="synonym">Trachynia distachya</name>
    <dbReference type="NCBI Taxonomy" id="15368"/>
    <lineage>
        <taxon>Eukaryota</taxon>
        <taxon>Viridiplantae</taxon>
        <taxon>Streptophyta</taxon>
        <taxon>Embryophyta</taxon>
        <taxon>Tracheophyta</taxon>
        <taxon>Spermatophyta</taxon>
        <taxon>Magnoliopsida</taxon>
        <taxon>Liliopsida</taxon>
        <taxon>Poales</taxon>
        <taxon>Poaceae</taxon>
        <taxon>BOP clade</taxon>
        <taxon>Pooideae</taxon>
        <taxon>Stipodae</taxon>
        <taxon>Brachypodieae</taxon>
        <taxon>Brachypodium</taxon>
    </lineage>
</organism>
<sequence length="577" mass="61396">MGNAPEVYICKYLVFTARTPPLLASPTPILPQLPPATNILHSPSSSPPPRPAVRSRLVFPPPSTATPVRAGLSIPELPVPISAPVAVPPPVPAVAMQSAIGLFSTLPVAVTYADGCPLRRPEHARAIGLRSQSTSAAERRLENSALVLYVAGTRPQLAPQDIHAAILEALPAMPHDQCRVDLLYRDAFLLVFSQFGWKEELHSLGVIHFHGTPLTIRPWSRRHFATQIRYRHFVRIFIEGLPAHGFSVANARRILPNAQITGVAQTCTNDADFSYYVVQAWVQDANSIPKEFSLDIPKPPRHGIDTALLPDGFSDFSDDSPDFAPPPPQIMLSHPLLLHLDSVSVLHENADGTDTDGGARDSYRFNWARGRIDGTADVPEDPHSASLARLGLPPARRCQGSSSGRRRALGDAFVSHVSPAPVTAPSGELAAPPPQELPPLTLQAAAPVLSPAMPPPVQPSQVPQVLPSQLPPPVLPLVYCRRPQALPPPTTPMLPATAATATPPRVVLSVIPDGAVVPALVPPAPASPSATSGASPNLADFLQRVTEAITPGLLQLARPVRLLPAPVPPALFVAVIA</sequence>
<dbReference type="OrthoDB" id="721954at2759"/>
<dbReference type="PANTHER" id="PTHR33087:SF48">
    <property type="entry name" value="CCHC-TYPE DOMAIN-CONTAINING PROTEIN"/>
    <property type="match status" value="1"/>
</dbReference>
<evidence type="ECO:0008006" key="5">
    <source>
        <dbReference type="Google" id="ProtNLM"/>
    </source>
</evidence>
<evidence type="ECO:0000313" key="2">
    <source>
        <dbReference type="EMBL" id="KQK16813.1"/>
    </source>
</evidence>
<dbReference type="EMBL" id="CM000880">
    <property type="protein sequence ID" value="KQK16813.1"/>
    <property type="molecule type" value="Genomic_DNA"/>
</dbReference>
<evidence type="ECO:0000313" key="4">
    <source>
        <dbReference type="Proteomes" id="UP000008810"/>
    </source>
</evidence>
<dbReference type="Proteomes" id="UP000008810">
    <property type="component" value="Chromosome 1"/>
</dbReference>
<dbReference type="InParanoid" id="A0A0Q3H2I4"/>
<reference evidence="3" key="3">
    <citation type="submission" date="2018-08" db="UniProtKB">
        <authorList>
            <consortium name="EnsemblPlants"/>
        </authorList>
    </citation>
    <scope>IDENTIFICATION</scope>
    <source>
        <strain evidence="3">cv. Bd21</strain>
    </source>
</reference>